<keyword evidence="3" id="KW-1185">Reference proteome</keyword>
<reference evidence="2 3" key="1">
    <citation type="journal article" date="2011" name="J. Gen. Appl. Microbiol.">
        <title>Draft genome sequencing of the enigmatic basidiomycete Mixia osmundae.</title>
        <authorList>
            <person name="Nishida H."/>
            <person name="Nagatsuka Y."/>
            <person name="Sugiyama J."/>
        </authorList>
    </citation>
    <scope>NUCLEOTIDE SEQUENCE [LARGE SCALE GENOMIC DNA]</scope>
    <source>
        <strain evidence="3">CBS 9802 / IAM 14324 / JCM 22182 / KY 12970</strain>
    </source>
</reference>
<feature type="compositionally biased region" description="Polar residues" evidence="1">
    <location>
        <begin position="74"/>
        <end position="86"/>
    </location>
</feature>
<evidence type="ECO:0000256" key="1">
    <source>
        <dbReference type="SAM" id="MobiDB-lite"/>
    </source>
</evidence>
<evidence type="ECO:0000313" key="2">
    <source>
        <dbReference type="EMBL" id="GAB00065.1"/>
    </source>
</evidence>
<feature type="compositionally biased region" description="Polar residues" evidence="1">
    <location>
        <begin position="55"/>
        <end position="64"/>
    </location>
</feature>
<comment type="caution">
    <text evidence="2">The sequence shown here is derived from an EMBL/GenBank/DDBJ whole genome shotgun (WGS) entry which is preliminary data.</text>
</comment>
<gene>
    <name evidence="2" type="primary">Mo06767</name>
    <name evidence="2" type="ORF">E5Q_06767</name>
</gene>
<reference evidence="2 3" key="2">
    <citation type="journal article" date="2012" name="Open Biol.">
        <title>Characteristics of nucleosomes and linker DNA regions on the genome of the basidiomycete Mixia osmundae revealed by mono- and dinucleosome mapping.</title>
        <authorList>
            <person name="Nishida H."/>
            <person name="Kondo S."/>
            <person name="Matsumoto T."/>
            <person name="Suzuki Y."/>
            <person name="Yoshikawa H."/>
            <person name="Taylor T.D."/>
            <person name="Sugiyama J."/>
        </authorList>
    </citation>
    <scope>NUCLEOTIDE SEQUENCE [LARGE SCALE GENOMIC DNA]</scope>
    <source>
        <strain evidence="3">CBS 9802 / IAM 14324 / JCM 22182 / KY 12970</strain>
    </source>
</reference>
<evidence type="ECO:0000313" key="3">
    <source>
        <dbReference type="Proteomes" id="UP000009131"/>
    </source>
</evidence>
<dbReference type="EMBL" id="BABT02000261">
    <property type="protein sequence ID" value="GAB00065.1"/>
    <property type="molecule type" value="Genomic_DNA"/>
</dbReference>
<dbReference type="AlphaFoldDB" id="G7EB54"/>
<dbReference type="RefSeq" id="XP_014565127.1">
    <property type="nucleotide sequence ID" value="XM_014709641.1"/>
</dbReference>
<protein>
    <submittedName>
        <fullName evidence="2">Uncharacterized protein</fullName>
    </submittedName>
</protein>
<feature type="region of interest" description="Disordered" evidence="1">
    <location>
        <begin position="1"/>
        <end position="87"/>
    </location>
</feature>
<proteinExistence type="predicted"/>
<accession>G7EB54</accession>
<dbReference type="HOGENOM" id="CLU_1321182_0_0_1"/>
<dbReference type="InParanoid" id="G7EB54"/>
<dbReference type="Proteomes" id="UP000009131">
    <property type="component" value="Unassembled WGS sequence"/>
</dbReference>
<sequence length="208" mass="22125">MPGVSPAAGNKVSPVDQGDGSSGPAPTPENPGGMHPEGSSQGQAPRHFQPPVDPSKQNIDSSSRVRVPDGVEAQGSSVPQPPTNDAAQAFENPMAMREPVGKLLDGIEAMLQAIGTEMQASNSGSNQHHLITKLESWKKEAQTWSGDRSSKLYLPIPVKRQCEISDRSADQIGCSSYPATAGSVVRGKRFKRMNPGRFAVMRWPGGEK</sequence>
<name>G7EB54_MIXOS</name>
<organism evidence="2 3">
    <name type="scientific">Mixia osmundae (strain CBS 9802 / IAM 14324 / JCM 22182 / KY 12970)</name>
    <dbReference type="NCBI Taxonomy" id="764103"/>
    <lineage>
        <taxon>Eukaryota</taxon>
        <taxon>Fungi</taxon>
        <taxon>Dikarya</taxon>
        <taxon>Basidiomycota</taxon>
        <taxon>Pucciniomycotina</taxon>
        <taxon>Mixiomycetes</taxon>
        <taxon>Mixiales</taxon>
        <taxon>Mixiaceae</taxon>
        <taxon>Mixia</taxon>
    </lineage>
</organism>